<dbReference type="CDD" id="cd06257">
    <property type="entry name" value="DnaJ"/>
    <property type="match status" value="1"/>
</dbReference>
<proteinExistence type="predicted"/>
<feature type="domain" description="J" evidence="3">
    <location>
        <begin position="9"/>
        <end position="93"/>
    </location>
</feature>
<accession>E1Z2Z2</accession>
<dbReference type="SUPFAM" id="SSF46565">
    <property type="entry name" value="Chaperone J-domain"/>
    <property type="match status" value="1"/>
</dbReference>
<dbReference type="OrthoDB" id="10250354at2759"/>
<feature type="region of interest" description="Disordered" evidence="1">
    <location>
        <begin position="156"/>
        <end position="181"/>
    </location>
</feature>
<evidence type="ECO:0000256" key="2">
    <source>
        <dbReference type="SAM" id="Phobius"/>
    </source>
</evidence>
<evidence type="ECO:0000256" key="1">
    <source>
        <dbReference type="SAM" id="MobiDB-lite"/>
    </source>
</evidence>
<dbReference type="Pfam" id="PF00226">
    <property type="entry name" value="DnaJ"/>
    <property type="match status" value="1"/>
</dbReference>
<dbReference type="Proteomes" id="UP000008141">
    <property type="component" value="Unassembled WGS sequence"/>
</dbReference>
<reference evidence="4 5" key="1">
    <citation type="journal article" date="2010" name="Plant Cell">
        <title>The Chlorella variabilis NC64A genome reveals adaptation to photosymbiosis, coevolution with viruses, and cryptic sex.</title>
        <authorList>
            <person name="Blanc G."/>
            <person name="Duncan G."/>
            <person name="Agarkova I."/>
            <person name="Borodovsky M."/>
            <person name="Gurnon J."/>
            <person name="Kuo A."/>
            <person name="Lindquist E."/>
            <person name="Lucas S."/>
            <person name="Pangilinan J."/>
            <person name="Polle J."/>
            <person name="Salamov A."/>
            <person name="Terry A."/>
            <person name="Yamada T."/>
            <person name="Dunigan D.D."/>
            <person name="Grigoriev I.V."/>
            <person name="Claverie J.M."/>
            <person name="Van Etten J.L."/>
        </authorList>
    </citation>
    <scope>NUCLEOTIDE SEQUENCE [LARGE SCALE GENOMIC DNA]</scope>
    <source>
        <strain evidence="4 5">NC64A</strain>
    </source>
</reference>
<protein>
    <recommendedName>
        <fullName evidence="3">J domain-containing protein</fullName>
    </recommendedName>
</protein>
<dbReference type="KEGG" id="cvr:CHLNCDRAFT_133376"/>
<dbReference type="GO" id="GO:0051082">
    <property type="term" value="F:unfolded protein binding"/>
    <property type="evidence" value="ECO:0007669"/>
    <property type="project" value="TreeGrafter"/>
</dbReference>
<organism evidence="5">
    <name type="scientific">Chlorella variabilis</name>
    <name type="common">Green alga</name>
    <dbReference type="NCBI Taxonomy" id="554065"/>
    <lineage>
        <taxon>Eukaryota</taxon>
        <taxon>Viridiplantae</taxon>
        <taxon>Chlorophyta</taxon>
        <taxon>core chlorophytes</taxon>
        <taxon>Trebouxiophyceae</taxon>
        <taxon>Chlorellales</taxon>
        <taxon>Chlorellaceae</taxon>
        <taxon>Chlorella clade</taxon>
        <taxon>Chlorella</taxon>
    </lineage>
</organism>
<keyword evidence="2" id="KW-1133">Transmembrane helix</keyword>
<dbReference type="AlphaFoldDB" id="E1Z2Z2"/>
<dbReference type="EMBL" id="GL433835">
    <property type="protein sequence ID" value="EFN59752.1"/>
    <property type="molecule type" value="Genomic_DNA"/>
</dbReference>
<keyword evidence="5" id="KW-1185">Reference proteome</keyword>
<keyword evidence="2" id="KW-0472">Membrane</keyword>
<dbReference type="PANTHER" id="PTHR43096:SF10">
    <property type="entry name" value="CHAPERONE PROTEIN DNAJ A6, CHLOROPLASTIC"/>
    <property type="match status" value="1"/>
</dbReference>
<evidence type="ECO:0000313" key="5">
    <source>
        <dbReference type="Proteomes" id="UP000008141"/>
    </source>
</evidence>
<dbReference type="GO" id="GO:0005737">
    <property type="term" value="C:cytoplasm"/>
    <property type="evidence" value="ECO:0007669"/>
    <property type="project" value="TreeGrafter"/>
</dbReference>
<dbReference type="Gene3D" id="1.10.287.110">
    <property type="entry name" value="DnaJ domain"/>
    <property type="match status" value="1"/>
</dbReference>
<keyword evidence="2" id="KW-0812">Transmembrane</keyword>
<dbReference type="InterPro" id="IPR001623">
    <property type="entry name" value="DnaJ_domain"/>
</dbReference>
<evidence type="ECO:0000259" key="3">
    <source>
        <dbReference type="PROSITE" id="PS50076"/>
    </source>
</evidence>
<dbReference type="RefSeq" id="XP_005851854.1">
    <property type="nucleotide sequence ID" value="XM_005851792.1"/>
</dbReference>
<evidence type="ECO:0000313" key="4">
    <source>
        <dbReference type="EMBL" id="EFN59752.1"/>
    </source>
</evidence>
<dbReference type="InParanoid" id="E1Z2Z2"/>
<dbReference type="PROSITE" id="PS50076">
    <property type="entry name" value="DNAJ_2"/>
    <property type="match status" value="1"/>
</dbReference>
<dbReference type="STRING" id="554065.E1Z2Z2"/>
<sequence length="181" mass="19891">MGSSTGYTDPFATLGLPPTASKAEAKAAFRKLALKCHPDVDPSPSAASRFSEIKRATDMILKGHYATPAAGPGPASAHSAWQAYARTAADSHDWRPRSRNTALWFCAATLVAGFGVFWGALASHEWLSGYTWLTPAEVEDRIRHPTPRRRKLLRLMMQERQAQGQHGQQAEQQQQPRGEPD</sequence>
<dbReference type="GeneID" id="17359084"/>
<dbReference type="SMART" id="SM00271">
    <property type="entry name" value="DnaJ"/>
    <property type="match status" value="1"/>
</dbReference>
<feature type="compositionally biased region" description="Low complexity" evidence="1">
    <location>
        <begin position="158"/>
        <end position="181"/>
    </location>
</feature>
<feature type="transmembrane region" description="Helical" evidence="2">
    <location>
        <begin position="102"/>
        <end position="121"/>
    </location>
</feature>
<name>E1Z2Z2_CHLVA</name>
<dbReference type="GO" id="GO:0042026">
    <property type="term" value="P:protein refolding"/>
    <property type="evidence" value="ECO:0007669"/>
    <property type="project" value="TreeGrafter"/>
</dbReference>
<dbReference type="PANTHER" id="PTHR43096">
    <property type="entry name" value="DNAJ HOMOLOG 1, MITOCHONDRIAL-RELATED"/>
    <property type="match status" value="1"/>
</dbReference>
<dbReference type="InterPro" id="IPR036869">
    <property type="entry name" value="J_dom_sf"/>
</dbReference>
<gene>
    <name evidence="4" type="ORF">CHLNCDRAFT_133376</name>
</gene>
<dbReference type="PRINTS" id="PR00625">
    <property type="entry name" value="JDOMAIN"/>
</dbReference>